<dbReference type="SUPFAM" id="SSF103473">
    <property type="entry name" value="MFS general substrate transporter"/>
    <property type="match status" value="1"/>
</dbReference>
<feature type="transmembrane region" description="Helical" evidence="7">
    <location>
        <begin position="358"/>
        <end position="379"/>
    </location>
</feature>
<feature type="transmembrane region" description="Helical" evidence="7">
    <location>
        <begin position="226"/>
        <end position="249"/>
    </location>
</feature>
<evidence type="ECO:0000256" key="2">
    <source>
        <dbReference type="ARBA" id="ARBA00022448"/>
    </source>
</evidence>
<feature type="transmembrane region" description="Helical" evidence="7">
    <location>
        <begin position="7"/>
        <end position="29"/>
    </location>
</feature>
<dbReference type="EMBL" id="BAAADJ010000021">
    <property type="protein sequence ID" value="GAA0329333.1"/>
    <property type="molecule type" value="Genomic_DNA"/>
</dbReference>
<keyword evidence="5 7" id="KW-1133">Transmembrane helix</keyword>
<dbReference type="Proteomes" id="UP001500782">
    <property type="component" value="Unassembled WGS sequence"/>
</dbReference>
<evidence type="ECO:0000256" key="3">
    <source>
        <dbReference type="ARBA" id="ARBA00022475"/>
    </source>
</evidence>
<dbReference type="InterPro" id="IPR024989">
    <property type="entry name" value="MFS_assoc_dom"/>
</dbReference>
<reference evidence="10" key="1">
    <citation type="journal article" date="2019" name="Int. J. Syst. Evol. Microbiol.">
        <title>The Global Catalogue of Microorganisms (GCM) 10K type strain sequencing project: providing services to taxonomists for standard genome sequencing and annotation.</title>
        <authorList>
            <consortium name="The Broad Institute Genomics Platform"/>
            <consortium name="The Broad Institute Genome Sequencing Center for Infectious Disease"/>
            <person name="Wu L."/>
            <person name="Ma J."/>
        </authorList>
    </citation>
    <scope>NUCLEOTIDE SEQUENCE [LARGE SCALE GENOMIC DNA]</scope>
    <source>
        <strain evidence="10">JCM 9731</strain>
    </source>
</reference>
<evidence type="ECO:0000256" key="1">
    <source>
        <dbReference type="ARBA" id="ARBA00004651"/>
    </source>
</evidence>
<keyword evidence="6 7" id="KW-0472">Membrane</keyword>
<dbReference type="PANTHER" id="PTHR23522:SF4">
    <property type="entry name" value="NUCLEOSIDE PERMEASE NUPG-RELATED"/>
    <property type="match status" value="1"/>
</dbReference>
<dbReference type="Gene3D" id="1.20.1250.20">
    <property type="entry name" value="MFS general substrate transporter like domains"/>
    <property type="match status" value="2"/>
</dbReference>
<evidence type="ECO:0000256" key="7">
    <source>
        <dbReference type="SAM" id="Phobius"/>
    </source>
</evidence>
<evidence type="ECO:0000313" key="9">
    <source>
        <dbReference type="EMBL" id="GAA0329333.1"/>
    </source>
</evidence>
<organism evidence="9 10">
    <name type="scientific">Bacillus carboniphilus</name>
    <dbReference type="NCBI Taxonomy" id="86663"/>
    <lineage>
        <taxon>Bacteria</taxon>
        <taxon>Bacillati</taxon>
        <taxon>Bacillota</taxon>
        <taxon>Bacilli</taxon>
        <taxon>Bacillales</taxon>
        <taxon>Bacillaceae</taxon>
        <taxon>Bacillus</taxon>
    </lineage>
</organism>
<feature type="domain" description="Major facilitator superfamily associated" evidence="8">
    <location>
        <begin position="11"/>
        <end position="361"/>
    </location>
</feature>
<feature type="transmembrane region" description="Helical" evidence="7">
    <location>
        <begin position="75"/>
        <end position="92"/>
    </location>
</feature>
<comment type="subcellular location">
    <subcellularLocation>
        <location evidence="1">Cell membrane</location>
        <topology evidence="1">Multi-pass membrane protein</topology>
    </subcellularLocation>
</comment>
<sequence length="396" mass="43793">MNEQKKTILTFQIFFLIVYFGFGGITPLLSVYLSQEQGLNGYQIGTIMSIGPIIMIFFQPIWGIICDLTNAPTRIISFLTVITGIIGLGYLFLDQYVWLIVIALFLAIFQSGINPISDSIALKYTAERNLNYGNIRLFGSLGFGLAVFIMGRLSETSLGLDVIFYSLFITLVISSFIITKAPKERATTKLNIKEGIKQFLFLPKFLLFLLVAFLILGPNLANNTYFGLFVEGSGGTFTGIGIAFLIAVLSEIPFMQVAKAWVMRLGILHVSLIAGVVSLIRWGIYVAQPDLWLIYSSAFLQGAAIGLFIPVGLQYVREITPPEMAATAITIYASISGGLGNWFSTFFGGIIYEEASIFIVYFFFSILTALGILLNLWLLHLDRKSRVNKSMKAISA</sequence>
<dbReference type="RefSeq" id="WP_343798667.1">
    <property type="nucleotide sequence ID" value="NZ_BAAADJ010000021.1"/>
</dbReference>
<feature type="transmembrane region" description="Helical" evidence="7">
    <location>
        <begin position="162"/>
        <end position="179"/>
    </location>
</feature>
<keyword evidence="2" id="KW-0813">Transport</keyword>
<gene>
    <name evidence="9" type="ORF">GCM10008967_19790</name>
</gene>
<feature type="transmembrane region" description="Helical" evidence="7">
    <location>
        <begin position="98"/>
        <end position="117"/>
    </location>
</feature>
<feature type="transmembrane region" description="Helical" evidence="7">
    <location>
        <begin position="129"/>
        <end position="150"/>
    </location>
</feature>
<feature type="transmembrane region" description="Helical" evidence="7">
    <location>
        <begin position="292"/>
        <end position="313"/>
    </location>
</feature>
<feature type="transmembrane region" description="Helical" evidence="7">
    <location>
        <begin position="199"/>
        <end position="220"/>
    </location>
</feature>
<evidence type="ECO:0000313" key="10">
    <source>
        <dbReference type="Proteomes" id="UP001500782"/>
    </source>
</evidence>
<keyword evidence="4 7" id="KW-0812">Transmembrane</keyword>
<comment type="caution">
    <text evidence="9">The sequence shown here is derived from an EMBL/GenBank/DDBJ whole genome shotgun (WGS) entry which is preliminary data.</text>
</comment>
<evidence type="ECO:0000256" key="4">
    <source>
        <dbReference type="ARBA" id="ARBA00022692"/>
    </source>
</evidence>
<feature type="transmembrane region" description="Helical" evidence="7">
    <location>
        <begin position="261"/>
        <end position="280"/>
    </location>
</feature>
<evidence type="ECO:0000259" key="8">
    <source>
        <dbReference type="Pfam" id="PF12832"/>
    </source>
</evidence>
<feature type="transmembrane region" description="Helical" evidence="7">
    <location>
        <begin position="41"/>
        <end position="63"/>
    </location>
</feature>
<name>A0ABP3G0V7_9BACI</name>
<proteinExistence type="predicted"/>
<keyword evidence="10" id="KW-1185">Reference proteome</keyword>
<accession>A0ABP3G0V7</accession>
<dbReference type="Pfam" id="PF12832">
    <property type="entry name" value="MFS_1_like"/>
    <property type="match status" value="1"/>
</dbReference>
<keyword evidence="3" id="KW-1003">Cell membrane</keyword>
<feature type="transmembrane region" description="Helical" evidence="7">
    <location>
        <begin position="325"/>
        <end position="352"/>
    </location>
</feature>
<dbReference type="PANTHER" id="PTHR23522">
    <property type="entry name" value="BLL5896 PROTEIN"/>
    <property type="match status" value="1"/>
</dbReference>
<protein>
    <submittedName>
        <fullName evidence="9">Major facilitator superfamily domain-containing protein 6</fullName>
    </submittedName>
</protein>
<evidence type="ECO:0000256" key="6">
    <source>
        <dbReference type="ARBA" id="ARBA00023136"/>
    </source>
</evidence>
<evidence type="ECO:0000256" key="5">
    <source>
        <dbReference type="ARBA" id="ARBA00022989"/>
    </source>
</evidence>
<dbReference type="InterPro" id="IPR036259">
    <property type="entry name" value="MFS_trans_sf"/>
</dbReference>